<accession>A0A371JNE6</accession>
<comment type="caution">
    <text evidence="2">The sequence shown here is derived from an EMBL/GenBank/DDBJ whole genome shotgun (WGS) entry which is preliminary data.</text>
</comment>
<reference evidence="2 3" key="1">
    <citation type="submission" date="2018-08" db="EMBL/GenBank/DDBJ databases">
        <title>Muricauda nanhaiensis sp. nov., isolated from seawater of the South China Sea.</title>
        <authorList>
            <person name="Dang Y."/>
        </authorList>
    </citation>
    <scope>NUCLEOTIDE SEQUENCE [LARGE SCALE GENOMIC DNA]</scope>
    <source>
        <strain evidence="2 3">SM1704</strain>
    </source>
</reference>
<sequence>MKVRLVILFIAVLLLPEVMDAQCAMCRAVVESEADGKTAEGLNNGIVYLMAIPYVLVAGLFYFIYRKMRN</sequence>
<organism evidence="2 3">
    <name type="scientific">Flagellimonas nanhaiensis</name>
    <dbReference type="NCBI Taxonomy" id="2292706"/>
    <lineage>
        <taxon>Bacteria</taxon>
        <taxon>Pseudomonadati</taxon>
        <taxon>Bacteroidota</taxon>
        <taxon>Flavobacteriia</taxon>
        <taxon>Flavobacteriales</taxon>
        <taxon>Flavobacteriaceae</taxon>
        <taxon>Flagellimonas</taxon>
    </lineage>
</organism>
<evidence type="ECO:0000313" key="3">
    <source>
        <dbReference type="Proteomes" id="UP000261828"/>
    </source>
</evidence>
<keyword evidence="1" id="KW-0472">Membrane</keyword>
<protein>
    <submittedName>
        <fullName evidence="2">Uncharacterized protein</fullName>
    </submittedName>
</protein>
<feature type="transmembrane region" description="Helical" evidence="1">
    <location>
        <begin position="47"/>
        <end position="65"/>
    </location>
</feature>
<keyword evidence="1" id="KW-0812">Transmembrane</keyword>
<dbReference type="Proteomes" id="UP000261828">
    <property type="component" value="Unassembled WGS sequence"/>
</dbReference>
<dbReference type="RefSeq" id="WP_116185077.1">
    <property type="nucleotide sequence ID" value="NZ_QTJX01000003.1"/>
</dbReference>
<keyword evidence="1" id="KW-1133">Transmembrane helix</keyword>
<gene>
    <name evidence="2" type="ORF">DX873_13870</name>
</gene>
<dbReference type="OrthoDB" id="678747at2"/>
<dbReference type="AlphaFoldDB" id="A0A371JNE6"/>
<evidence type="ECO:0000256" key="1">
    <source>
        <dbReference type="SAM" id="Phobius"/>
    </source>
</evidence>
<name>A0A371JNE6_9FLAO</name>
<keyword evidence="3" id="KW-1185">Reference proteome</keyword>
<dbReference type="EMBL" id="QTJX01000003">
    <property type="protein sequence ID" value="RDY58756.1"/>
    <property type="molecule type" value="Genomic_DNA"/>
</dbReference>
<proteinExistence type="predicted"/>
<evidence type="ECO:0000313" key="2">
    <source>
        <dbReference type="EMBL" id="RDY58756.1"/>
    </source>
</evidence>